<dbReference type="SUPFAM" id="SSF51905">
    <property type="entry name" value="FAD/NAD(P)-binding domain"/>
    <property type="match status" value="1"/>
</dbReference>
<dbReference type="GO" id="GO:0071949">
    <property type="term" value="F:FAD binding"/>
    <property type="evidence" value="ECO:0007669"/>
    <property type="project" value="InterPro"/>
</dbReference>
<evidence type="ECO:0000256" key="2">
    <source>
        <dbReference type="ARBA" id="ARBA00022630"/>
    </source>
</evidence>
<dbReference type="PANTHER" id="PTHR13789:SF318">
    <property type="entry name" value="GERANYLGERANYL DIPHOSPHATE REDUCTASE"/>
    <property type="match status" value="1"/>
</dbReference>
<dbReference type="EMBL" id="FOEF01000006">
    <property type="protein sequence ID" value="SEP32800.1"/>
    <property type="molecule type" value="Genomic_DNA"/>
</dbReference>
<name>A0A1H8WYK4_9PSEU</name>
<keyword evidence="2" id="KW-0285">Flavoprotein</keyword>
<dbReference type="AlphaFoldDB" id="A0A1H8WYK4"/>
<dbReference type="Gene3D" id="3.50.50.60">
    <property type="entry name" value="FAD/NAD(P)-binding domain"/>
    <property type="match status" value="1"/>
</dbReference>
<keyword evidence="5" id="KW-0503">Monooxygenase</keyword>
<dbReference type="Pfam" id="PF01494">
    <property type="entry name" value="FAD_binding_3"/>
    <property type="match status" value="2"/>
</dbReference>
<dbReference type="STRING" id="394193.SAMN04489732_10670"/>
<dbReference type="InterPro" id="IPR002938">
    <property type="entry name" value="FAD-bd"/>
</dbReference>
<evidence type="ECO:0000259" key="6">
    <source>
        <dbReference type="Pfam" id="PF01494"/>
    </source>
</evidence>
<accession>A0A1H8WYK4</accession>
<feature type="domain" description="FAD-binding" evidence="6">
    <location>
        <begin position="2"/>
        <end position="78"/>
    </location>
</feature>
<keyword evidence="3" id="KW-0274">FAD</keyword>
<dbReference type="InterPro" id="IPR036188">
    <property type="entry name" value="FAD/NAD-bd_sf"/>
</dbReference>
<dbReference type="PANTHER" id="PTHR13789">
    <property type="entry name" value="MONOOXYGENASE"/>
    <property type="match status" value="1"/>
</dbReference>
<dbReference type="GO" id="GO:0004497">
    <property type="term" value="F:monooxygenase activity"/>
    <property type="evidence" value="ECO:0007669"/>
    <property type="project" value="UniProtKB-KW"/>
</dbReference>
<gene>
    <name evidence="7" type="ORF">SAMN04489732_10670</name>
</gene>
<organism evidence="7 8">
    <name type="scientific">Amycolatopsis saalfeldensis</name>
    <dbReference type="NCBI Taxonomy" id="394193"/>
    <lineage>
        <taxon>Bacteria</taxon>
        <taxon>Bacillati</taxon>
        <taxon>Actinomycetota</taxon>
        <taxon>Actinomycetes</taxon>
        <taxon>Pseudonocardiales</taxon>
        <taxon>Pseudonocardiaceae</taxon>
        <taxon>Amycolatopsis</taxon>
    </lineage>
</organism>
<proteinExistence type="predicted"/>
<feature type="domain" description="FAD-binding" evidence="6">
    <location>
        <begin position="123"/>
        <end position="315"/>
    </location>
</feature>
<protein>
    <submittedName>
        <fullName evidence="7">2-polyprenyl-6-methoxyphenol hydroxylase</fullName>
    </submittedName>
</protein>
<keyword evidence="4" id="KW-0560">Oxidoreductase</keyword>
<dbReference type="InterPro" id="IPR050493">
    <property type="entry name" value="FAD-dep_Monooxygenase_BioMet"/>
</dbReference>
<comment type="cofactor">
    <cofactor evidence="1">
        <name>FAD</name>
        <dbReference type="ChEBI" id="CHEBI:57692"/>
    </cofactor>
</comment>
<evidence type="ECO:0000313" key="8">
    <source>
        <dbReference type="Proteomes" id="UP000198582"/>
    </source>
</evidence>
<dbReference type="OrthoDB" id="4568714at2"/>
<evidence type="ECO:0000256" key="4">
    <source>
        <dbReference type="ARBA" id="ARBA00023002"/>
    </source>
</evidence>
<keyword evidence="8" id="KW-1185">Reference proteome</keyword>
<dbReference type="Proteomes" id="UP000198582">
    <property type="component" value="Unassembled WGS sequence"/>
</dbReference>
<evidence type="ECO:0000256" key="3">
    <source>
        <dbReference type="ARBA" id="ARBA00022827"/>
    </source>
</evidence>
<evidence type="ECO:0000313" key="7">
    <source>
        <dbReference type="EMBL" id="SEP32800.1"/>
    </source>
</evidence>
<sequence>MKAAVVGGGIGGLTAAIALRLAGHEVTVLERAPELREIGAGLSLAPNALRALDALGVGDRVRAHAAASGVTGNLRTSSGRYLRRFRAGRDEPLAAFHRGELHRVLLEELPEDVVRPGTEVRDASEVDADLVVAADGVHSGLRRQLFPAAPGPVFRYTAWRGVTEPGSVWPAEGCFTNGRGAYFMVHPLPGKRVCWALGAAADTPGVRYPDEQAEVTRRVAGWHRPIPELLAATVPETVLHNDILDLEPLDAFVLDRVALLGDAAHAVVPDLGQGACQAIEDAVVLAAALRTEPDVPAALAAYDRERRKRAAYITRTARSKGVANVSTAWWMPVLLGALVPLMPASVIRRQTEPIWGWSPPSP</sequence>
<evidence type="ECO:0000256" key="1">
    <source>
        <dbReference type="ARBA" id="ARBA00001974"/>
    </source>
</evidence>
<reference evidence="7 8" key="1">
    <citation type="submission" date="2016-10" db="EMBL/GenBank/DDBJ databases">
        <authorList>
            <person name="de Groot N.N."/>
        </authorList>
    </citation>
    <scope>NUCLEOTIDE SEQUENCE [LARGE SCALE GENOMIC DNA]</scope>
    <source>
        <strain evidence="7 8">DSM 44993</strain>
    </source>
</reference>
<dbReference type="PRINTS" id="PR00420">
    <property type="entry name" value="RNGMNOXGNASE"/>
</dbReference>
<evidence type="ECO:0000256" key="5">
    <source>
        <dbReference type="ARBA" id="ARBA00023033"/>
    </source>
</evidence>